<protein>
    <recommendedName>
        <fullName evidence="10">Major facilitator superfamily (MFS) profile domain-containing protein</fullName>
    </recommendedName>
</protein>
<dbReference type="InterPro" id="IPR005829">
    <property type="entry name" value="Sugar_transporter_CS"/>
</dbReference>
<dbReference type="EMBL" id="QHHQ01000008">
    <property type="protein sequence ID" value="RAH97794.1"/>
    <property type="molecule type" value="Genomic_DNA"/>
</dbReference>
<evidence type="ECO:0000256" key="4">
    <source>
        <dbReference type="ARBA" id="ARBA00022448"/>
    </source>
</evidence>
<evidence type="ECO:0000256" key="2">
    <source>
        <dbReference type="ARBA" id="ARBA00004651"/>
    </source>
</evidence>
<proteinExistence type="inferred from homology"/>
<evidence type="ECO:0000256" key="9">
    <source>
        <dbReference type="SAM" id="Phobius"/>
    </source>
</evidence>
<evidence type="ECO:0000256" key="7">
    <source>
        <dbReference type="ARBA" id="ARBA00022989"/>
    </source>
</evidence>
<evidence type="ECO:0000256" key="6">
    <source>
        <dbReference type="ARBA" id="ARBA00022692"/>
    </source>
</evidence>
<keyword evidence="5" id="KW-1003">Cell membrane</keyword>
<organism evidence="11 12">
    <name type="scientific">Acuticoccus sediminis</name>
    <dbReference type="NCBI Taxonomy" id="2184697"/>
    <lineage>
        <taxon>Bacteria</taxon>
        <taxon>Pseudomonadati</taxon>
        <taxon>Pseudomonadota</taxon>
        <taxon>Alphaproteobacteria</taxon>
        <taxon>Hyphomicrobiales</taxon>
        <taxon>Amorphaceae</taxon>
        <taxon>Acuticoccus</taxon>
    </lineage>
</organism>
<feature type="transmembrane region" description="Helical" evidence="9">
    <location>
        <begin position="213"/>
        <end position="236"/>
    </location>
</feature>
<dbReference type="PRINTS" id="PR01035">
    <property type="entry name" value="TCRTETA"/>
</dbReference>
<comment type="similarity">
    <text evidence="3">Belongs to the major facilitator superfamily. TCR/Tet family.</text>
</comment>
<keyword evidence="7 9" id="KW-1133">Transmembrane helix</keyword>
<feature type="transmembrane region" description="Helical" evidence="9">
    <location>
        <begin position="345"/>
        <end position="361"/>
    </location>
</feature>
<dbReference type="PROSITE" id="PS00216">
    <property type="entry name" value="SUGAR_TRANSPORT_1"/>
    <property type="match status" value="1"/>
</dbReference>
<dbReference type="InterPro" id="IPR036259">
    <property type="entry name" value="MFS_trans_sf"/>
</dbReference>
<dbReference type="CDD" id="cd17325">
    <property type="entry name" value="MFS_MdtG_SLC18_like"/>
    <property type="match status" value="1"/>
</dbReference>
<name>A0A8B2NIC9_9HYPH</name>
<dbReference type="SUPFAM" id="SSF103473">
    <property type="entry name" value="MFS general substrate transporter"/>
    <property type="match status" value="1"/>
</dbReference>
<feature type="transmembrane region" description="Helical" evidence="9">
    <location>
        <begin position="304"/>
        <end position="324"/>
    </location>
</feature>
<evidence type="ECO:0000259" key="10">
    <source>
        <dbReference type="PROSITE" id="PS50850"/>
    </source>
</evidence>
<comment type="function">
    <text evidence="1">Resistance to tetracycline by an active tetracycline efflux. This is an energy-dependent process that decreases the accumulation of the antibiotic in whole cells. This protein functions as a metal-tetracycline/H(+) antiporter.</text>
</comment>
<dbReference type="Pfam" id="PF07690">
    <property type="entry name" value="MFS_1"/>
    <property type="match status" value="1"/>
</dbReference>
<evidence type="ECO:0000256" key="8">
    <source>
        <dbReference type="ARBA" id="ARBA00023136"/>
    </source>
</evidence>
<keyword evidence="12" id="KW-1185">Reference proteome</keyword>
<feature type="transmembrane region" description="Helical" evidence="9">
    <location>
        <begin position="276"/>
        <end position="298"/>
    </location>
</feature>
<keyword evidence="4" id="KW-0813">Transport</keyword>
<dbReference type="AlphaFoldDB" id="A0A8B2NIC9"/>
<dbReference type="GO" id="GO:0005886">
    <property type="term" value="C:plasma membrane"/>
    <property type="evidence" value="ECO:0007669"/>
    <property type="project" value="UniProtKB-SubCell"/>
</dbReference>
<feature type="transmembrane region" description="Helical" evidence="9">
    <location>
        <begin position="77"/>
        <end position="95"/>
    </location>
</feature>
<comment type="caution">
    <text evidence="11">The sequence shown here is derived from an EMBL/GenBank/DDBJ whole genome shotgun (WGS) entry which is preliminary data.</text>
</comment>
<reference evidence="11 12" key="1">
    <citation type="submission" date="2018-05" db="EMBL/GenBank/DDBJ databases">
        <title>Acuticoccus sediminis sp. nov., isolated from deep-sea sediment of Indian Ocean.</title>
        <authorList>
            <person name="Liu X."/>
            <person name="Lai Q."/>
            <person name="Du Y."/>
            <person name="Sun F."/>
            <person name="Zhang X."/>
            <person name="Wang S."/>
            <person name="Shao Z."/>
        </authorList>
    </citation>
    <scope>NUCLEOTIDE SEQUENCE [LARGE SCALE GENOMIC DNA]</scope>
    <source>
        <strain evidence="11 12">PTG4-2</strain>
    </source>
</reference>
<feature type="transmembrane region" description="Helical" evidence="9">
    <location>
        <begin position="136"/>
        <end position="161"/>
    </location>
</feature>
<feature type="transmembrane region" description="Helical" evidence="9">
    <location>
        <begin position="248"/>
        <end position="269"/>
    </location>
</feature>
<dbReference type="InterPro" id="IPR020846">
    <property type="entry name" value="MFS_dom"/>
</dbReference>
<dbReference type="Proteomes" id="UP000249590">
    <property type="component" value="Unassembled WGS sequence"/>
</dbReference>
<dbReference type="Gene3D" id="1.20.1250.20">
    <property type="entry name" value="MFS general substrate transporter like domains"/>
    <property type="match status" value="1"/>
</dbReference>
<dbReference type="InterPro" id="IPR001958">
    <property type="entry name" value="Tet-R_TetA/multi-R_MdtG-like"/>
</dbReference>
<evidence type="ECO:0000256" key="3">
    <source>
        <dbReference type="ARBA" id="ARBA00007520"/>
    </source>
</evidence>
<gene>
    <name evidence="11" type="ORF">DLJ53_28570</name>
</gene>
<dbReference type="InterPro" id="IPR011701">
    <property type="entry name" value="MFS"/>
</dbReference>
<evidence type="ECO:0000313" key="12">
    <source>
        <dbReference type="Proteomes" id="UP000249590"/>
    </source>
</evidence>
<comment type="subcellular location">
    <subcellularLocation>
        <location evidence="2">Cell membrane</location>
        <topology evidence="2">Multi-pass membrane protein</topology>
    </subcellularLocation>
</comment>
<accession>A0A8B2NIC9</accession>
<feature type="domain" description="Major facilitator superfamily (MFS) profile" evidence="10">
    <location>
        <begin position="11"/>
        <end position="395"/>
    </location>
</feature>
<sequence>MRSSVLGRRPQLAILLVLISLVMAGNGIVAPVLPLYAMEFGVGGALVGMLITLFGVGRLIANVPAGILSEKFGRRPFLSAGPALIAVGAVGAAMSDTFEMLLFWRLVQGIGSGIYMTTSAAVLVQLSTPGKRGYVMALYQGFLLLGAGVGPALGGFLAARFGSAAPFWGYAVVATAALVLVLTAFREPAEPEPNEADESGPPITMRAFLRNRAYVLLCAVTFWIFFTRTAAQWLAIPLVGNQRFGLSVDLIGLALTASAVANAAMLPLVGPATTRFGAVTVAALSTSVVATALLIVAFSDQDVFYWTALVMMGIGSGFNGPSVAAAIADITPSNLFGPAMGTQRAIADAGFVIGPILVGLVHDLTTFGYSGALAGNAVMLAMSGMLLWIGVGAAQRSRRTRHEEAA</sequence>
<evidence type="ECO:0000313" key="11">
    <source>
        <dbReference type="EMBL" id="RAH97794.1"/>
    </source>
</evidence>
<dbReference type="InterPro" id="IPR050171">
    <property type="entry name" value="MFS_Transporters"/>
</dbReference>
<dbReference type="PANTHER" id="PTHR23517">
    <property type="entry name" value="RESISTANCE PROTEIN MDTM, PUTATIVE-RELATED-RELATED"/>
    <property type="match status" value="1"/>
</dbReference>
<feature type="transmembrane region" description="Helical" evidence="9">
    <location>
        <begin position="12"/>
        <end position="36"/>
    </location>
</feature>
<keyword evidence="6 9" id="KW-0812">Transmembrane</keyword>
<feature type="transmembrane region" description="Helical" evidence="9">
    <location>
        <begin position="167"/>
        <end position="185"/>
    </location>
</feature>
<feature type="transmembrane region" description="Helical" evidence="9">
    <location>
        <begin position="101"/>
        <end position="124"/>
    </location>
</feature>
<dbReference type="PROSITE" id="PS50850">
    <property type="entry name" value="MFS"/>
    <property type="match status" value="1"/>
</dbReference>
<keyword evidence="8 9" id="KW-0472">Membrane</keyword>
<evidence type="ECO:0000256" key="1">
    <source>
        <dbReference type="ARBA" id="ARBA00003279"/>
    </source>
</evidence>
<dbReference type="GO" id="GO:0022857">
    <property type="term" value="F:transmembrane transporter activity"/>
    <property type="evidence" value="ECO:0007669"/>
    <property type="project" value="InterPro"/>
</dbReference>
<evidence type="ECO:0000256" key="5">
    <source>
        <dbReference type="ARBA" id="ARBA00022475"/>
    </source>
</evidence>
<feature type="transmembrane region" description="Helical" evidence="9">
    <location>
        <begin position="42"/>
        <end position="65"/>
    </location>
</feature>
<feature type="transmembrane region" description="Helical" evidence="9">
    <location>
        <begin position="367"/>
        <end position="391"/>
    </location>
</feature>